<keyword evidence="6" id="KW-0732">Signal</keyword>
<gene>
    <name evidence="9" type="primary">cscA</name>
    <name evidence="9" type="ORF">BGE01nite_16390</name>
</gene>
<feature type="domain" description="Glycosyl hydrolase family 32 C-terminal" evidence="8">
    <location>
        <begin position="376"/>
        <end position="494"/>
    </location>
</feature>
<evidence type="ECO:0000256" key="3">
    <source>
        <dbReference type="ARBA" id="ARBA00022801"/>
    </source>
</evidence>
<sequence length="517" mass="57774">MKNSFTRIASAWFIFTAAPLLAQPAAPGIQPEEEWVLNYHLMHPGGPSSPGDPNPAFYLDGVCHLHYILRHPWKNEESFSFVHVTSDDMLHWRWQTTKLQPAFTGHGMFSGTGFMTLDGRPAAIYHGRGSDRNQIAIAKDNALSAWEKPFPLQIKNADGSEANVTHWDPDCFVIGDTYYAISGGVKPPVFKSKDLKTWTLIGDFLHHDMPDVTIGEDVSCPNFFKLGNKWVLLCISHPLGCRYYIGDWDAKKEQFVPEKHVRMNWRSDQQPVWGLFSRTDFFAPESVLTPDGRRVMWSWLTSLAPQQKLLNRTIQSLPRELTLPADGILRIQPLRELEGQRSDLVTINDVKLASPVTGFRGKLPPSAAPQLQRLAELPGNSAEVRITIAREQAARKLLGFTLFSDGKGGGLPVLLRPETGTLRVGSTEAPFAVADLPAGEDVELRIFIDNYLVEVFANGRQSAVAAHLEHGNKRGLDAFVIGEATDLKKVEIWKIKPTNEGFRDAQKSRVWLPDEGK</sequence>
<dbReference type="GO" id="GO:0004564">
    <property type="term" value="F:beta-fructofuranosidase activity"/>
    <property type="evidence" value="ECO:0007669"/>
    <property type="project" value="UniProtKB-EC"/>
</dbReference>
<evidence type="ECO:0000256" key="6">
    <source>
        <dbReference type="SAM" id="SignalP"/>
    </source>
</evidence>
<dbReference type="InterPro" id="IPR013189">
    <property type="entry name" value="Glyco_hydro_32_C"/>
</dbReference>
<dbReference type="EMBL" id="BKAG01000009">
    <property type="protein sequence ID" value="GEP42348.1"/>
    <property type="molecule type" value="Genomic_DNA"/>
</dbReference>
<evidence type="ECO:0000259" key="8">
    <source>
        <dbReference type="Pfam" id="PF08244"/>
    </source>
</evidence>
<feature type="chain" id="PRO_5021730516" description="beta-fructofuranosidase" evidence="6">
    <location>
        <begin position="23"/>
        <end position="517"/>
    </location>
</feature>
<dbReference type="InterPro" id="IPR051214">
    <property type="entry name" value="GH32_Enzymes"/>
</dbReference>
<dbReference type="Gene3D" id="2.60.120.560">
    <property type="entry name" value="Exo-inulinase, domain 1"/>
    <property type="match status" value="1"/>
</dbReference>
<dbReference type="SMART" id="SM00640">
    <property type="entry name" value="Glyco_32"/>
    <property type="match status" value="1"/>
</dbReference>
<dbReference type="CDD" id="cd08996">
    <property type="entry name" value="GH32_FFase"/>
    <property type="match status" value="1"/>
</dbReference>
<dbReference type="InterPro" id="IPR013148">
    <property type="entry name" value="Glyco_hydro_32_N"/>
</dbReference>
<dbReference type="Pfam" id="PF08244">
    <property type="entry name" value="Glyco_hydro_32C"/>
    <property type="match status" value="1"/>
</dbReference>
<keyword evidence="4 5" id="KW-0326">Glycosidase</keyword>
<dbReference type="RefSeq" id="WP_146849952.1">
    <property type="nucleotide sequence ID" value="NZ_BKAG01000009.1"/>
</dbReference>
<feature type="signal peptide" evidence="6">
    <location>
        <begin position="1"/>
        <end position="22"/>
    </location>
</feature>
<evidence type="ECO:0000256" key="5">
    <source>
        <dbReference type="RuleBase" id="RU362110"/>
    </source>
</evidence>
<dbReference type="SUPFAM" id="SSF75005">
    <property type="entry name" value="Arabinanase/levansucrase/invertase"/>
    <property type="match status" value="1"/>
</dbReference>
<feature type="domain" description="Glycosyl hydrolase family 32 N-terminal" evidence="7">
    <location>
        <begin position="52"/>
        <end position="329"/>
    </location>
</feature>
<dbReference type="InterPro" id="IPR013320">
    <property type="entry name" value="ConA-like_dom_sf"/>
</dbReference>
<evidence type="ECO:0000256" key="2">
    <source>
        <dbReference type="ARBA" id="ARBA00012758"/>
    </source>
</evidence>
<comment type="similarity">
    <text evidence="1 5">Belongs to the glycosyl hydrolase 32 family.</text>
</comment>
<comment type="caution">
    <text evidence="9">The sequence shown here is derived from an EMBL/GenBank/DDBJ whole genome shotgun (WGS) entry which is preliminary data.</text>
</comment>
<proteinExistence type="inferred from homology"/>
<dbReference type="Gene3D" id="2.115.10.20">
    <property type="entry name" value="Glycosyl hydrolase domain, family 43"/>
    <property type="match status" value="1"/>
</dbReference>
<dbReference type="AlphaFoldDB" id="A0A512M6J0"/>
<dbReference type="SUPFAM" id="SSF49899">
    <property type="entry name" value="Concanavalin A-like lectins/glucanases"/>
    <property type="match status" value="1"/>
</dbReference>
<evidence type="ECO:0000313" key="9">
    <source>
        <dbReference type="EMBL" id="GEP42348.1"/>
    </source>
</evidence>
<dbReference type="OrthoDB" id="9759709at2"/>
<dbReference type="Pfam" id="PF00251">
    <property type="entry name" value="Glyco_hydro_32N"/>
    <property type="match status" value="1"/>
</dbReference>
<keyword evidence="3 5" id="KW-0378">Hydrolase</keyword>
<dbReference type="Proteomes" id="UP000321577">
    <property type="component" value="Unassembled WGS sequence"/>
</dbReference>
<evidence type="ECO:0000256" key="4">
    <source>
        <dbReference type="ARBA" id="ARBA00023295"/>
    </source>
</evidence>
<evidence type="ECO:0000313" key="10">
    <source>
        <dbReference type="Proteomes" id="UP000321577"/>
    </source>
</evidence>
<dbReference type="PANTHER" id="PTHR43101:SF1">
    <property type="entry name" value="BETA-FRUCTOSIDASE"/>
    <property type="match status" value="1"/>
</dbReference>
<evidence type="ECO:0000256" key="1">
    <source>
        <dbReference type="ARBA" id="ARBA00009902"/>
    </source>
</evidence>
<dbReference type="InterPro" id="IPR001362">
    <property type="entry name" value="Glyco_hydro_32"/>
</dbReference>
<dbReference type="PANTHER" id="PTHR43101">
    <property type="entry name" value="BETA-FRUCTOSIDASE"/>
    <property type="match status" value="1"/>
</dbReference>
<accession>A0A512M6J0</accession>
<reference evidence="9 10" key="1">
    <citation type="submission" date="2019-07" db="EMBL/GenBank/DDBJ databases">
        <title>Whole genome shotgun sequence of Brevifollis gellanilyticus NBRC 108608.</title>
        <authorList>
            <person name="Hosoyama A."/>
            <person name="Uohara A."/>
            <person name="Ohji S."/>
            <person name="Ichikawa N."/>
        </authorList>
    </citation>
    <scope>NUCLEOTIDE SEQUENCE [LARGE SCALE GENOMIC DNA]</scope>
    <source>
        <strain evidence="9 10">NBRC 108608</strain>
    </source>
</reference>
<keyword evidence="10" id="KW-1185">Reference proteome</keyword>
<dbReference type="EC" id="3.2.1.26" evidence="2"/>
<evidence type="ECO:0000259" key="7">
    <source>
        <dbReference type="Pfam" id="PF00251"/>
    </source>
</evidence>
<dbReference type="GO" id="GO:0005975">
    <property type="term" value="P:carbohydrate metabolic process"/>
    <property type="evidence" value="ECO:0007669"/>
    <property type="project" value="InterPro"/>
</dbReference>
<organism evidence="9 10">
    <name type="scientific">Brevifollis gellanilyticus</name>
    <dbReference type="NCBI Taxonomy" id="748831"/>
    <lineage>
        <taxon>Bacteria</taxon>
        <taxon>Pseudomonadati</taxon>
        <taxon>Verrucomicrobiota</taxon>
        <taxon>Verrucomicrobiia</taxon>
        <taxon>Verrucomicrobiales</taxon>
        <taxon>Verrucomicrobiaceae</taxon>
    </lineage>
</organism>
<protein>
    <recommendedName>
        <fullName evidence="2">beta-fructofuranosidase</fullName>
        <ecNumber evidence="2">3.2.1.26</ecNumber>
    </recommendedName>
</protein>
<name>A0A512M6J0_9BACT</name>
<dbReference type="InterPro" id="IPR023296">
    <property type="entry name" value="Glyco_hydro_beta-prop_sf"/>
</dbReference>